<dbReference type="PANTHER" id="PTHR12428:SF65">
    <property type="entry name" value="CYTOCHROME C OXIDASE ASSEMBLY PROTEIN COX18, MITOCHONDRIAL"/>
    <property type="match status" value="1"/>
</dbReference>
<evidence type="ECO:0000256" key="14">
    <source>
        <dbReference type="SAM" id="MobiDB-lite"/>
    </source>
</evidence>
<evidence type="ECO:0000256" key="2">
    <source>
        <dbReference type="ARBA" id="ARBA00010527"/>
    </source>
</evidence>
<evidence type="ECO:0000256" key="8">
    <source>
        <dbReference type="ARBA" id="ARBA00022989"/>
    </source>
</evidence>
<evidence type="ECO:0000256" key="5">
    <source>
        <dbReference type="ARBA" id="ARBA00022475"/>
    </source>
</evidence>
<evidence type="ECO:0000259" key="15">
    <source>
        <dbReference type="Pfam" id="PF02096"/>
    </source>
</evidence>
<feature type="transmembrane region" description="Helical" evidence="13">
    <location>
        <begin position="6"/>
        <end position="23"/>
    </location>
</feature>
<evidence type="ECO:0000256" key="10">
    <source>
        <dbReference type="ARBA" id="ARBA00023186"/>
    </source>
</evidence>
<evidence type="ECO:0000256" key="3">
    <source>
        <dbReference type="ARBA" id="ARBA00015325"/>
    </source>
</evidence>
<dbReference type="Pfam" id="PF02096">
    <property type="entry name" value="60KD_IMP"/>
    <property type="match status" value="1"/>
</dbReference>
<dbReference type="InterPro" id="IPR047196">
    <property type="entry name" value="YidC_ALB_C"/>
</dbReference>
<dbReference type="EMBL" id="JAKZMM010000019">
    <property type="protein sequence ID" value="MCJ2380740.1"/>
    <property type="molecule type" value="Genomic_DNA"/>
</dbReference>
<feature type="transmembrane region" description="Helical" evidence="13">
    <location>
        <begin position="542"/>
        <end position="558"/>
    </location>
</feature>
<evidence type="ECO:0000259" key="16">
    <source>
        <dbReference type="Pfam" id="PF14849"/>
    </source>
</evidence>
<evidence type="ECO:0000256" key="9">
    <source>
        <dbReference type="ARBA" id="ARBA00023136"/>
    </source>
</evidence>
<gene>
    <name evidence="13 17" type="primary">yidC</name>
    <name evidence="17" type="ORF">MUN53_08975</name>
</gene>
<dbReference type="InterPro" id="IPR019998">
    <property type="entry name" value="Membr_insert_YidC"/>
</dbReference>
<name>A0ABT0C1D8_9BACT</name>
<keyword evidence="10 13" id="KW-0143">Chaperone</keyword>
<evidence type="ECO:0000256" key="4">
    <source>
        <dbReference type="ARBA" id="ARBA00022448"/>
    </source>
</evidence>
<dbReference type="InterPro" id="IPR001708">
    <property type="entry name" value="YidC/ALB3/OXA1/COX18"/>
</dbReference>
<dbReference type="HAMAP" id="MF_01810">
    <property type="entry name" value="YidC_type1"/>
    <property type="match status" value="1"/>
</dbReference>
<dbReference type="Gene3D" id="2.70.98.90">
    <property type="match status" value="1"/>
</dbReference>
<accession>A0ABT0C1D8</accession>
<feature type="domain" description="Membrane insertase YidC/Oxa/ALB C-terminal" evidence="15">
    <location>
        <begin position="378"/>
        <end position="579"/>
    </location>
</feature>
<keyword evidence="9 13" id="KW-0472">Membrane</keyword>
<dbReference type="PRINTS" id="PR00701">
    <property type="entry name" value="60KDINNERMP"/>
</dbReference>
<comment type="function">
    <text evidence="13">Required for the insertion and/or proper folding and/or complex formation of integral membrane proteins into the membrane. Involved in integration of membrane proteins that insert both dependently and independently of the Sec translocase complex, as well as at least some lipoproteins. Aids folding of multispanning membrane proteins.</text>
</comment>
<evidence type="ECO:0000256" key="12">
    <source>
        <dbReference type="ARBA" id="ARBA00033342"/>
    </source>
</evidence>
<evidence type="ECO:0000313" key="18">
    <source>
        <dbReference type="Proteomes" id="UP001165444"/>
    </source>
</evidence>
<keyword evidence="18" id="KW-1185">Reference proteome</keyword>
<dbReference type="NCBIfam" id="TIGR03592">
    <property type="entry name" value="yidC_oxa1_cterm"/>
    <property type="match status" value="1"/>
</dbReference>
<keyword evidence="8 13" id="KW-1133">Transmembrane helix</keyword>
<comment type="subcellular location">
    <subcellularLocation>
        <location evidence="1">Cell inner membrane</location>
        <topology evidence="1">Multi-pass membrane protein</topology>
    </subcellularLocation>
    <subcellularLocation>
        <location evidence="13">Cell membrane</location>
        <topology evidence="13">Multi-pass membrane protein</topology>
    </subcellularLocation>
</comment>
<evidence type="ECO:0000256" key="13">
    <source>
        <dbReference type="HAMAP-Rule" id="MF_01810"/>
    </source>
</evidence>
<evidence type="ECO:0000256" key="1">
    <source>
        <dbReference type="ARBA" id="ARBA00004429"/>
    </source>
</evidence>
<evidence type="ECO:0000256" key="11">
    <source>
        <dbReference type="ARBA" id="ARBA00033245"/>
    </source>
</evidence>
<feature type="transmembrane region" description="Helical" evidence="13">
    <location>
        <begin position="502"/>
        <end position="521"/>
    </location>
</feature>
<protein>
    <recommendedName>
        <fullName evidence="3 13">Membrane protein insertase YidC</fullName>
    </recommendedName>
    <alternativeName>
        <fullName evidence="12 13">Foldase YidC</fullName>
    </alternativeName>
    <alternativeName>
        <fullName evidence="11 13">Membrane integrase YidC</fullName>
    </alternativeName>
    <alternativeName>
        <fullName evidence="13">Membrane protein YidC</fullName>
    </alternativeName>
</protein>
<dbReference type="RefSeq" id="WP_243324914.1">
    <property type="nucleotide sequence ID" value="NZ_JAKZMM010000019.1"/>
</dbReference>
<keyword evidence="7 13" id="KW-0653">Protein transport</keyword>
<proteinExistence type="inferred from homology"/>
<dbReference type="InterPro" id="IPR028055">
    <property type="entry name" value="YidC/Oxa/ALB_C"/>
</dbReference>
<feature type="compositionally biased region" description="Basic and acidic residues" evidence="14">
    <location>
        <begin position="607"/>
        <end position="643"/>
    </location>
</feature>
<evidence type="ECO:0000256" key="7">
    <source>
        <dbReference type="ARBA" id="ARBA00022927"/>
    </source>
</evidence>
<dbReference type="Pfam" id="PF14849">
    <property type="entry name" value="YidC_periplas"/>
    <property type="match status" value="1"/>
</dbReference>
<dbReference type="CDD" id="cd19961">
    <property type="entry name" value="EcYidC-like_peri"/>
    <property type="match status" value="1"/>
</dbReference>
<comment type="similarity">
    <text evidence="2 13">Belongs to the OXA1/ALB3/YidC family. Type 1 subfamily.</text>
</comment>
<reference evidence="17 18" key="1">
    <citation type="submission" date="2022-03" db="EMBL/GenBank/DDBJ databases">
        <title>Parabacteroides sp. nov. isolated from swine feces.</title>
        <authorList>
            <person name="Bak J.E."/>
        </authorList>
    </citation>
    <scope>NUCLEOTIDE SEQUENCE [LARGE SCALE GENOMIC DNA]</scope>
    <source>
        <strain evidence="17 18">AGMB00274</strain>
    </source>
</reference>
<comment type="subunit">
    <text evidence="13">Interacts with the Sec translocase complex via SecD. Specifically interacts with transmembrane segments of nascent integral membrane proteins during membrane integration.</text>
</comment>
<feature type="transmembrane region" description="Helical" evidence="13">
    <location>
        <begin position="351"/>
        <end position="372"/>
    </location>
</feature>
<evidence type="ECO:0000313" key="17">
    <source>
        <dbReference type="EMBL" id="MCJ2380740.1"/>
    </source>
</evidence>
<dbReference type="Proteomes" id="UP001165444">
    <property type="component" value="Unassembled WGS sequence"/>
</dbReference>
<feature type="domain" description="Membrane insertase YidC N-terminal" evidence="16">
    <location>
        <begin position="92"/>
        <end position="363"/>
    </location>
</feature>
<dbReference type="PANTHER" id="PTHR12428">
    <property type="entry name" value="OXA1"/>
    <property type="match status" value="1"/>
</dbReference>
<dbReference type="InterPro" id="IPR028053">
    <property type="entry name" value="Membr_insert_YidC_N"/>
</dbReference>
<organism evidence="17 18">
    <name type="scientific">Parabacteroides faecalis</name>
    <dbReference type="NCBI Taxonomy" id="2924040"/>
    <lineage>
        <taxon>Bacteria</taxon>
        <taxon>Pseudomonadati</taxon>
        <taxon>Bacteroidota</taxon>
        <taxon>Bacteroidia</taxon>
        <taxon>Bacteroidales</taxon>
        <taxon>Tannerellaceae</taxon>
        <taxon>Parabacteroides</taxon>
    </lineage>
</organism>
<sequence>MDKNTIIGFVLIGIVLFGFSWLNRPTPEQIEAQRRYQDSIAQIEQAKQVAIEKQKADPMASFNNLPDSVKEARLADSFGSFAKAMTGTEEFITLENEKVAVKLSTKGGRVISATLKEYDNYKGEPLVLFDKNESVFDLALVTAANQRVNTKDMYFTPIKGDNANAAVMRLQMNEGSYLDFTYTLQPNDYRMDFSIKGTGLNGMLSPSTETLGMTWTQDIRQQEKGRKFENRYVGLYYKVENDDVENLSETGNDSKNVNETLQWIGYKDMFFSTVLVAKEGFKEVKMDSRMYENGEYMKNFHTTATVSFDLNGTQTTDFQYFFLPNKYSLLNDYNDTLEDGQELRLEKLVPLGWGIFRWVNQYFIIPLFNFLGGFIDNYGWLIFLLTVIVKLILFPLTYKSYMSSAKMRVLRPQVEEINAKYPNQDQAMERQRQIMELYSRAGASPMSGCIPMLLQMPILIALFMFFPSAIELRHESFLWAHDLSTYDAIISWDAQIPLISTYFGNHISLFCLLMTITNIVYTKYNMEMTNTGQQQMPGMKTMMYLMPLMFLFIFNSYASGLTYYYFISTLITIAQTLFFRYTIDEEKLLAKLEANKRKPMKKSGFMKRLEEAQRMQQEQLKRQQDQLKQQREQREQQKNNRHR</sequence>
<dbReference type="CDD" id="cd20070">
    <property type="entry name" value="5TM_YidC_Alb3"/>
    <property type="match status" value="1"/>
</dbReference>
<keyword evidence="6 13" id="KW-0812">Transmembrane</keyword>
<feature type="region of interest" description="Disordered" evidence="14">
    <location>
        <begin position="603"/>
        <end position="643"/>
    </location>
</feature>
<keyword evidence="4 13" id="KW-0813">Transport</keyword>
<dbReference type="NCBIfam" id="NF002356">
    <property type="entry name" value="PRK01318.2-3"/>
    <property type="match status" value="1"/>
</dbReference>
<evidence type="ECO:0000256" key="6">
    <source>
        <dbReference type="ARBA" id="ARBA00022692"/>
    </source>
</evidence>
<comment type="caution">
    <text evidence="17">The sequence shown here is derived from an EMBL/GenBank/DDBJ whole genome shotgun (WGS) entry which is preliminary data.</text>
</comment>
<feature type="transmembrane region" description="Helical" evidence="13">
    <location>
        <begin position="378"/>
        <end position="398"/>
    </location>
</feature>
<feature type="transmembrane region" description="Helical" evidence="13">
    <location>
        <begin position="449"/>
        <end position="470"/>
    </location>
</feature>
<dbReference type="InterPro" id="IPR038221">
    <property type="entry name" value="YidC_periplasmic_sf"/>
</dbReference>
<keyword evidence="5 13" id="KW-1003">Cell membrane</keyword>
<dbReference type="NCBIfam" id="TIGR03593">
    <property type="entry name" value="yidC_nterm"/>
    <property type="match status" value="1"/>
</dbReference>